<feature type="transmembrane region" description="Helical" evidence="8">
    <location>
        <begin position="67"/>
        <end position="85"/>
    </location>
</feature>
<feature type="transmembrane region" description="Helical" evidence="8">
    <location>
        <begin position="97"/>
        <end position="115"/>
    </location>
</feature>
<dbReference type="GO" id="GO:0016763">
    <property type="term" value="F:pentosyltransferase activity"/>
    <property type="evidence" value="ECO:0007669"/>
    <property type="project" value="TreeGrafter"/>
</dbReference>
<feature type="domain" description="Glycosyltransferase RgtA/B/C/D-like" evidence="9">
    <location>
        <begin position="102"/>
        <end position="210"/>
    </location>
</feature>
<evidence type="ECO:0000256" key="3">
    <source>
        <dbReference type="ARBA" id="ARBA00022676"/>
    </source>
</evidence>
<dbReference type="InterPro" id="IPR038731">
    <property type="entry name" value="RgtA/B/C-like"/>
</dbReference>
<evidence type="ECO:0000256" key="7">
    <source>
        <dbReference type="ARBA" id="ARBA00023136"/>
    </source>
</evidence>
<sequence>MPLRHIDTQKSAVIGLLLFSLFLNAYGLWWGIPSLDGWAVDEIIPARTLKGIEQGFSHGWEDAYPPLHYYLLTIAYLPARLVHAFHPLSTDAQYTAFFVLGRMLSVVMGLGVVFLTYQCGREIFDDLAALIAGGLTACIATVVYYAKIANVDVPYLFWVVWSLLFYLRILKAHRLRDYLAFVLTATCAICTKDQAYAFYVLTPLPILWSRYLFEKRQRESVSFVRIAFNREHLAALGVAAITFALAQNLLFNWEGFVAHIKFITGPAQIYVKYPRTLAGHLSMAWHSLDHLRFSFGWPAFLLCIAGIGVALLQKKKNYLLLALLIPAISYDLFFLNVILHDFDRYFLGICVIFTLFGGKFAADILCLRSRWHVASMTLFGGIGLHSAWYAFSIDLLMVNDSRYYVERWIKKHLSPQASFVLADQPLFLPRYWEWNCEQCVYTSRMMSLKELAQRNPDYVAINTDLQTTMNRRFYNQLRQESSSYAQILDYRSPTKYLLIDRDTFYKNGERVIVSNLDKINPRIEIFQRKPFQ</sequence>
<evidence type="ECO:0000313" key="10">
    <source>
        <dbReference type="EMBL" id="GAK54134.1"/>
    </source>
</evidence>
<reference evidence="10" key="1">
    <citation type="journal article" date="2015" name="PeerJ">
        <title>First genomic representation of candidate bacterial phylum KSB3 points to enhanced environmental sensing as a trigger of wastewater bulking.</title>
        <authorList>
            <person name="Sekiguchi Y."/>
            <person name="Ohashi A."/>
            <person name="Parks D.H."/>
            <person name="Yamauchi T."/>
            <person name="Tyson G.W."/>
            <person name="Hugenholtz P."/>
        </authorList>
    </citation>
    <scope>NUCLEOTIDE SEQUENCE [LARGE SCALE GENOMIC DNA]</scope>
</reference>
<keyword evidence="5 8" id="KW-0812">Transmembrane</keyword>
<accession>A0A081BRV3</accession>
<proteinExistence type="predicted"/>
<feature type="transmembrane region" description="Helical" evidence="8">
    <location>
        <begin position="12"/>
        <end position="32"/>
    </location>
</feature>
<feature type="transmembrane region" description="Helical" evidence="8">
    <location>
        <begin position="319"/>
        <end position="339"/>
    </location>
</feature>
<dbReference type="EMBL" id="DF820460">
    <property type="protein sequence ID" value="GAK54134.1"/>
    <property type="molecule type" value="Genomic_DNA"/>
</dbReference>
<feature type="transmembrane region" description="Helical" evidence="8">
    <location>
        <begin position="127"/>
        <end position="146"/>
    </location>
</feature>
<dbReference type="InterPro" id="IPR050297">
    <property type="entry name" value="LipidA_mod_glycosyltrf_83"/>
</dbReference>
<keyword evidence="6 8" id="KW-1133">Transmembrane helix</keyword>
<dbReference type="PANTHER" id="PTHR33908:SF11">
    <property type="entry name" value="MEMBRANE PROTEIN"/>
    <property type="match status" value="1"/>
</dbReference>
<keyword evidence="3" id="KW-0328">Glycosyltransferase</keyword>
<keyword evidence="7 8" id="KW-0472">Membrane</keyword>
<dbReference type="AlphaFoldDB" id="A0A081BRV3"/>
<dbReference type="PANTHER" id="PTHR33908">
    <property type="entry name" value="MANNOSYLTRANSFERASE YKCB-RELATED"/>
    <property type="match status" value="1"/>
</dbReference>
<comment type="subcellular location">
    <subcellularLocation>
        <location evidence="1">Cell membrane</location>
        <topology evidence="1">Multi-pass membrane protein</topology>
    </subcellularLocation>
</comment>
<keyword evidence="2" id="KW-1003">Cell membrane</keyword>
<organism evidence="10">
    <name type="scientific">Candidatus Moduliflexus flocculans</name>
    <dbReference type="NCBI Taxonomy" id="1499966"/>
    <lineage>
        <taxon>Bacteria</taxon>
        <taxon>Candidatus Moduliflexota</taxon>
        <taxon>Candidatus Moduliflexia</taxon>
        <taxon>Candidatus Moduliflexales</taxon>
        <taxon>Candidatus Moduliflexaceae</taxon>
    </lineage>
</organism>
<evidence type="ECO:0000256" key="5">
    <source>
        <dbReference type="ARBA" id="ARBA00022692"/>
    </source>
</evidence>
<evidence type="ECO:0000256" key="1">
    <source>
        <dbReference type="ARBA" id="ARBA00004651"/>
    </source>
</evidence>
<feature type="transmembrane region" description="Helical" evidence="8">
    <location>
        <begin position="196"/>
        <end position="213"/>
    </location>
</feature>
<dbReference type="Pfam" id="PF13231">
    <property type="entry name" value="PMT_2"/>
    <property type="match status" value="1"/>
</dbReference>
<evidence type="ECO:0000256" key="6">
    <source>
        <dbReference type="ARBA" id="ARBA00022989"/>
    </source>
</evidence>
<feature type="transmembrane region" description="Helical" evidence="8">
    <location>
        <begin position="345"/>
        <end position="366"/>
    </location>
</feature>
<feature type="transmembrane region" description="Helical" evidence="8">
    <location>
        <begin position="295"/>
        <end position="312"/>
    </location>
</feature>
<protein>
    <recommendedName>
        <fullName evidence="9">Glycosyltransferase RgtA/B/C/D-like domain-containing protein</fullName>
    </recommendedName>
</protein>
<dbReference type="GO" id="GO:0009103">
    <property type="term" value="P:lipopolysaccharide biosynthetic process"/>
    <property type="evidence" value="ECO:0007669"/>
    <property type="project" value="UniProtKB-ARBA"/>
</dbReference>
<evidence type="ECO:0000256" key="4">
    <source>
        <dbReference type="ARBA" id="ARBA00022679"/>
    </source>
</evidence>
<name>A0A081BRV3_9BACT</name>
<feature type="transmembrane region" description="Helical" evidence="8">
    <location>
        <begin position="233"/>
        <end position="251"/>
    </location>
</feature>
<feature type="transmembrane region" description="Helical" evidence="8">
    <location>
        <begin position="373"/>
        <end position="391"/>
    </location>
</feature>
<keyword evidence="11" id="KW-1185">Reference proteome</keyword>
<feature type="transmembrane region" description="Helical" evidence="8">
    <location>
        <begin position="153"/>
        <end position="170"/>
    </location>
</feature>
<gene>
    <name evidence="10" type="ORF">U14_05412</name>
</gene>
<dbReference type="HOGENOM" id="CLU_482897_0_0_0"/>
<evidence type="ECO:0000256" key="8">
    <source>
        <dbReference type="SAM" id="Phobius"/>
    </source>
</evidence>
<dbReference type="STRING" id="1499966.U14_05412"/>
<dbReference type="GO" id="GO:0005886">
    <property type="term" value="C:plasma membrane"/>
    <property type="evidence" value="ECO:0007669"/>
    <property type="project" value="UniProtKB-SubCell"/>
</dbReference>
<evidence type="ECO:0000256" key="2">
    <source>
        <dbReference type="ARBA" id="ARBA00022475"/>
    </source>
</evidence>
<evidence type="ECO:0000259" key="9">
    <source>
        <dbReference type="Pfam" id="PF13231"/>
    </source>
</evidence>
<dbReference type="Proteomes" id="UP000030700">
    <property type="component" value="Unassembled WGS sequence"/>
</dbReference>
<evidence type="ECO:0000313" key="11">
    <source>
        <dbReference type="Proteomes" id="UP000030700"/>
    </source>
</evidence>
<keyword evidence="4" id="KW-0808">Transferase</keyword>